<protein>
    <submittedName>
        <fullName evidence="3">Uncharacterized protein</fullName>
    </submittedName>
</protein>
<gene>
    <name evidence="3" type="ORF">KDA_63140</name>
</gene>
<keyword evidence="2" id="KW-1133">Transmembrane helix</keyword>
<proteinExistence type="predicted"/>
<dbReference type="Proteomes" id="UP000287171">
    <property type="component" value="Unassembled WGS sequence"/>
</dbReference>
<feature type="region of interest" description="Disordered" evidence="1">
    <location>
        <begin position="1"/>
        <end position="23"/>
    </location>
</feature>
<keyword evidence="4" id="KW-1185">Reference proteome</keyword>
<evidence type="ECO:0000313" key="3">
    <source>
        <dbReference type="EMBL" id="GCE30830.1"/>
    </source>
</evidence>
<organism evidence="3 4">
    <name type="scientific">Dictyobacter alpinus</name>
    <dbReference type="NCBI Taxonomy" id="2014873"/>
    <lineage>
        <taxon>Bacteria</taxon>
        <taxon>Bacillati</taxon>
        <taxon>Chloroflexota</taxon>
        <taxon>Ktedonobacteria</taxon>
        <taxon>Ktedonobacterales</taxon>
        <taxon>Dictyobacteraceae</taxon>
        <taxon>Dictyobacter</taxon>
    </lineage>
</organism>
<dbReference type="RefSeq" id="WP_126630870.1">
    <property type="nucleotide sequence ID" value="NZ_BIFT01000002.1"/>
</dbReference>
<sequence length="83" mass="9141">MQDQTNSQPIAKDQVEEEEEVAEVLPPRKLKPLTMVLWIILLLVVIGFAIFGVTTLQHHAPTPPNSTGAIYHTTVLAVTILVN</sequence>
<evidence type="ECO:0000256" key="1">
    <source>
        <dbReference type="SAM" id="MobiDB-lite"/>
    </source>
</evidence>
<comment type="caution">
    <text evidence="3">The sequence shown here is derived from an EMBL/GenBank/DDBJ whole genome shotgun (WGS) entry which is preliminary data.</text>
</comment>
<evidence type="ECO:0000256" key="2">
    <source>
        <dbReference type="SAM" id="Phobius"/>
    </source>
</evidence>
<feature type="transmembrane region" description="Helical" evidence="2">
    <location>
        <begin position="35"/>
        <end position="56"/>
    </location>
</feature>
<keyword evidence="2" id="KW-0812">Transmembrane</keyword>
<accession>A0A402BHQ2</accession>
<dbReference type="EMBL" id="BIFT01000002">
    <property type="protein sequence ID" value="GCE30830.1"/>
    <property type="molecule type" value="Genomic_DNA"/>
</dbReference>
<dbReference type="OrthoDB" id="166553at2"/>
<keyword evidence="2" id="KW-0472">Membrane</keyword>
<dbReference type="AlphaFoldDB" id="A0A402BHQ2"/>
<evidence type="ECO:0000313" key="4">
    <source>
        <dbReference type="Proteomes" id="UP000287171"/>
    </source>
</evidence>
<name>A0A402BHQ2_9CHLR</name>
<reference evidence="4" key="1">
    <citation type="submission" date="2018-12" db="EMBL/GenBank/DDBJ databases">
        <title>Tengunoibacter tsumagoiensis gen. nov., sp. nov., Dictyobacter kobayashii sp. nov., D. alpinus sp. nov., and D. joshuensis sp. nov. and description of Dictyobacteraceae fam. nov. within the order Ktedonobacterales isolated from Tengu-no-mugimeshi.</title>
        <authorList>
            <person name="Wang C.M."/>
            <person name="Zheng Y."/>
            <person name="Sakai Y."/>
            <person name="Toyoda A."/>
            <person name="Minakuchi Y."/>
            <person name="Abe K."/>
            <person name="Yokota A."/>
            <person name="Yabe S."/>
        </authorList>
    </citation>
    <scope>NUCLEOTIDE SEQUENCE [LARGE SCALE GENOMIC DNA]</scope>
    <source>
        <strain evidence="4">Uno16</strain>
    </source>
</reference>